<keyword evidence="1 5" id="KW-0812">Transmembrane</keyword>
<proteinExistence type="predicted"/>
<feature type="domain" description="Major facilitator superfamily (MFS) profile" evidence="6">
    <location>
        <begin position="62"/>
        <end position="441"/>
    </location>
</feature>
<evidence type="ECO:0000256" key="2">
    <source>
        <dbReference type="ARBA" id="ARBA00022989"/>
    </source>
</evidence>
<feature type="compositionally biased region" description="Basic and acidic residues" evidence="4">
    <location>
        <begin position="30"/>
        <end position="50"/>
    </location>
</feature>
<dbReference type="InterPro" id="IPR020846">
    <property type="entry name" value="MFS_dom"/>
</dbReference>
<accession>A0ABW9V484</accession>
<evidence type="ECO:0000256" key="4">
    <source>
        <dbReference type="SAM" id="MobiDB-lite"/>
    </source>
</evidence>
<evidence type="ECO:0000256" key="3">
    <source>
        <dbReference type="ARBA" id="ARBA00023136"/>
    </source>
</evidence>
<keyword evidence="8" id="KW-1185">Reference proteome</keyword>
<protein>
    <submittedName>
        <fullName evidence="7">MFS transporter</fullName>
    </submittedName>
</protein>
<organism evidence="7 8">
    <name type="scientific">Duganella lactea</name>
    <dbReference type="NCBI Taxonomy" id="2692173"/>
    <lineage>
        <taxon>Bacteria</taxon>
        <taxon>Pseudomonadati</taxon>
        <taxon>Pseudomonadota</taxon>
        <taxon>Betaproteobacteria</taxon>
        <taxon>Burkholderiales</taxon>
        <taxon>Oxalobacteraceae</taxon>
        <taxon>Telluria group</taxon>
        <taxon>Duganella</taxon>
    </lineage>
</organism>
<keyword evidence="2 5" id="KW-1133">Transmembrane helix</keyword>
<gene>
    <name evidence="7" type="ORF">GTP38_05215</name>
</gene>
<evidence type="ECO:0000256" key="5">
    <source>
        <dbReference type="SAM" id="Phobius"/>
    </source>
</evidence>
<dbReference type="PANTHER" id="PTHR42910:SF1">
    <property type="entry name" value="MAJOR FACILITATOR SUPERFAMILY (MFS) PROFILE DOMAIN-CONTAINING PROTEIN"/>
    <property type="match status" value="1"/>
</dbReference>
<dbReference type="Gene3D" id="1.20.1250.20">
    <property type="entry name" value="MFS general substrate transporter like domains"/>
    <property type="match status" value="1"/>
</dbReference>
<dbReference type="Proteomes" id="UP000449678">
    <property type="component" value="Unassembled WGS sequence"/>
</dbReference>
<feature type="transmembrane region" description="Helical" evidence="5">
    <location>
        <begin position="354"/>
        <end position="371"/>
    </location>
</feature>
<feature type="transmembrane region" description="Helical" evidence="5">
    <location>
        <begin position="417"/>
        <end position="437"/>
    </location>
</feature>
<feature type="transmembrane region" description="Helical" evidence="5">
    <location>
        <begin position="182"/>
        <end position="203"/>
    </location>
</feature>
<name>A0ABW9V484_9BURK</name>
<dbReference type="PANTHER" id="PTHR42910">
    <property type="entry name" value="TRANSPORTER SCO4007-RELATED"/>
    <property type="match status" value="1"/>
</dbReference>
<feature type="transmembrane region" description="Helical" evidence="5">
    <location>
        <begin position="392"/>
        <end position="411"/>
    </location>
</feature>
<dbReference type="EMBL" id="WWCO01000003">
    <property type="protein sequence ID" value="MYM33736.1"/>
    <property type="molecule type" value="Genomic_DNA"/>
</dbReference>
<dbReference type="Pfam" id="PF07690">
    <property type="entry name" value="MFS_1"/>
    <property type="match status" value="2"/>
</dbReference>
<sequence length="441" mass="47427">MPNHNNAIRIPSKHFILKAKCTTNIYEQQSSDRKNQVKKQGQDHAHRDNAPKVEEAMFSDRTIGLLTVASAAAVANSYYIQPLLVEIGNALSISKGLVGVLPGLSQIGLACGLAFLLPLGDNISARRLLLTVIPIQILALVLFAIGGSATTVAIASLLIGFFGIAPYILPPYVSLHVPSPRLGHVTGLLTRGIIIGILLARTFSGLIGTHFGWRTVYWTASVVMAIELIFLARIVKDEPPKNSSTRMAYWELIRSLLHLIRTIPELRVASICQALNYGSFMVFWIGVTLYLQSPAFGWTPQAIGLIALVAAAAASTAPIFGRAIDRSGPHATRKVALTGMVVAWGLLAVFKGNLIGMTVGLIVLDISATIVDISNRTILYRLDAGIRTRLNAIYQVAMFSGGACMSVLVGICWSAGGWLAVCTLGAIPVLIALLRGWRHPR</sequence>
<dbReference type="CDD" id="cd17324">
    <property type="entry name" value="MFS_NepI_like"/>
    <property type="match status" value="1"/>
</dbReference>
<dbReference type="PROSITE" id="PS50850">
    <property type="entry name" value="MFS"/>
    <property type="match status" value="1"/>
</dbReference>
<feature type="region of interest" description="Disordered" evidence="4">
    <location>
        <begin position="28"/>
        <end position="50"/>
    </location>
</feature>
<reference evidence="7 8" key="1">
    <citation type="submission" date="2019-12" db="EMBL/GenBank/DDBJ databases">
        <title>Novel species isolated from a subtropical stream in China.</title>
        <authorList>
            <person name="Lu H."/>
        </authorList>
    </citation>
    <scope>NUCLEOTIDE SEQUENCE [LARGE SCALE GENOMIC DNA]</scope>
    <source>
        <strain evidence="7 8">FT94W</strain>
    </source>
</reference>
<dbReference type="InterPro" id="IPR036259">
    <property type="entry name" value="MFS_trans_sf"/>
</dbReference>
<feature type="transmembrane region" description="Helical" evidence="5">
    <location>
        <begin position="100"/>
        <end position="119"/>
    </location>
</feature>
<keyword evidence="3 5" id="KW-0472">Membrane</keyword>
<evidence type="ECO:0000259" key="6">
    <source>
        <dbReference type="PROSITE" id="PS50850"/>
    </source>
</evidence>
<dbReference type="RefSeq" id="WP_160989137.1">
    <property type="nucleotide sequence ID" value="NZ_WWCO01000003.1"/>
</dbReference>
<comment type="caution">
    <text evidence="7">The sequence shown here is derived from an EMBL/GenBank/DDBJ whole genome shotgun (WGS) entry which is preliminary data.</text>
</comment>
<feature type="transmembrane region" description="Helical" evidence="5">
    <location>
        <begin position="62"/>
        <end position="80"/>
    </location>
</feature>
<evidence type="ECO:0000256" key="1">
    <source>
        <dbReference type="ARBA" id="ARBA00022692"/>
    </source>
</evidence>
<dbReference type="InterPro" id="IPR011701">
    <property type="entry name" value="MFS"/>
</dbReference>
<evidence type="ECO:0000313" key="8">
    <source>
        <dbReference type="Proteomes" id="UP000449678"/>
    </source>
</evidence>
<feature type="transmembrane region" description="Helical" evidence="5">
    <location>
        <begin position="274"/>
        <end position="292"/>
    </location>
</feature>
<evidence type="ECO:0000313" key="7">
    <source>
        <dbReference type="EMBL" id="MYM33736.1"/>
    </source>
</evidence>
<feature type="transmembrane region" description="Helical" evidence="5">
    <location>
        <begin position="331"/>
        <end position="348"/>
    </location>
</feature>
<feature type="transmembrane region" description="Helical" evidence="5">
    <location>
        <begin position="298"/>
        <end position="319"/>
    </location>
</feature>
<feature type="transmembrane region" description="Helical" evidence="5">
    <location>
        <begin position="152"/>
        <end position="170"/>
    </location>
</feature>
<feature type="transmembrane region" description="Helical" evidence="5">
    <location>
        <begin position="215"/>
        <end position="235"/>
    </location>
</feature>
<dbReference type="SUPFAM" id="SSF103473">
    <property type="entry name" value="MFS general substrate transporter"/>
    <property type="match status" value="1"/>
</dbReference>
<feature type="transmembrane region" description="Helical" evidence="5">
    <location>
        <begin position="128"/>
        <end position="146"/>
    </location>
</feature>